<evidence type="ECO:0000313" key="1">
    <source>
        <dbReference type="EMBL" id="MFC0209514.1"/>
    </source>
</evidence>
<organism evidence="1 2">
    <name type="scientific">Chelativorans intermedius</name>
    <dbReference type="NCBI Taxonomy" id="515947"/>
    <lineage>
        <taxon>Bacteria</taxon>
        <taxon>Pseudomonadati</taxon>
        <taxon>Pseudomonadota</taxon>
        <taxon>Alphaproteobacteria</taxon>
        <taxon>Hyphomicrobiales</taxon>
        <taxon>Phyllobacteriaceae</taxon>
        <taxon>Chelativorans</taxon>
    </lineage>
</organism>
<keyword evidence="2" id="KW-1185">Reference proteome</keyword>
<dbReference type="Proteomes" id="UP001589755">
    <property type="component" value="Unassembled WGS sequence"/>
</dbReference>
<dbReference type="InterPro" id="IPR021866">
    <property type="entry name" value="SpoIIAA-like"/>
</dbReference>
<dbReference type="InterPro" id="IPR038396">
    <property type="entry name" value="SpoIIAA-like_sf"/>
</dbReference>
<dbReference type="SUPFAM" id="SSF52091">
    <property type="entry name" value="SpoIIaa-like"/>
    <property type="match status" value="1"/>
</dbReference>
<reference evidence="1 2" key="1">
    <citation type="submission" date="2024-09" db="EMBL/GenBank/DDBJ databases">
        <authorList>
            <person name="Sun Q."/>
            <person name="Mori K."/>
        </authorList>
    </citation>
    <scope>NUCLEOTIDE SEQUENCE [LARGE SCALE GENOMIC DNA]</scope>
    <source>
        <strain evidence="1 2">CCM 8543</strain>
    </source>
</reference>
<dbReference type="Gene3D" id="3.40.50.10600">
    <property type="entry name" value="SpoIIaa-like domains"/>
    <property type="match status" value="1"/>
</dbReference>
<comment type="caution">
    <text evidence="1">The sequence shown here is derived from an EMBL/GenBank/DDBJ whole genome shotgun (WGS) entry which is preliminary data.</text>
</comment>
<dbReference type="EMBL" id="JBHLXD010000023">
    <property type="protein sequence ID" value="MFC0209514.1"/>
    <property type="molecule type" value="Genomic_DNA"/>
</dbReference>
<sequence>MFINENPPRVRRIDTDREDTYAFEVTGHITAADVENLYGLLEGAYELHDRIDVIVIFHDYEGVDWNAAWKDQGMRGKTGAFAHIRKCAVVGGPAWLGTALALLGPLFSAEVKHFEARQEAAAWAWVGANPA</sequence>
<protein>
    <submittedName>
        <fullName evidence="1">STAS/SEC14 domain-containing protein</fullName>
    </submittedName>
</protein>
<gene>
    <name evidence="1" type="ORF">ACFFJ2_14000</name>
</gene>
<proteinExistence type="predicted"/>
<accession>A0ABV6DA20</accession>
<name>A0ABV6DA20_9HYPH</name>
<dbReference type="RefSeq" id="WP_261521815.1">
    <property type="nucleotide sequence ID" value="NZ_JAODNW010000020.1"/>
</dbReference>
<evidence type="ECO:0000313" key="2">
    <source>
        <dbReference type="Proteomes" id="UP001589755"/>
    </source>
</evidence>
<dbReference type="InterPro" id="IPR036513">
    <property type="entry name" value="STAS_dom_sf"/>
</dbReference>
<dbReference type="Pfam" id="PF11964">
    <property type="entry name" value="SpoIIAA-like"/>
    <property type="match status" value="1"/>
</dbReference>